<protein>
    <submittedName>
        <fullName evidence="2">Uncharacterized protein</fullName>
    </submittedName>
</protein>
<dbReference type="Proteomes" id="UP001642260">
    <property type="component" value="Unassembled WGS sequence"/>
</dbReference>
<organism evidence="2 3">
    <name type="scientific">Eruca vesicaria subsp. sativa</name>
    <name type="common">Garden rocket</name>
    <name type="synonym">Eruca sativa</name>
    <dbReference type="NCBI Taxonomy" id="29727"/>
    <lineage>
        <taxon>Eukaryota</taxon>
        <taxon>Viridiplantae</taxon>
        <taxon>Streptophyta</taxon>
        <taxon>Embryophyta</taxon>
        <taxon>Tracheophyta</taxon>
        <taxon>Spermatophyta</taxon>
        <taxon>Magnoliopsida</taxon>
        <taxon>eudicotyledons</taxon>
        <taxon>Gunneridae</taxon>
        <taxon>Pentapetalae</taxon>
        <taxon>rosids</taxon>
        <taxon>malvids</taxon>
        <taxon>Brassicales</taxon>
        <taxon>Brassicaceae</taxon>
        <taxon>Brassiceae</taxon>
        <taxon>Eruca</taxon>
    </lineage>
</organism>
<name>A0ABC8KMR7_ERUVS</name>
<feature type="compositionally biased region" description="Basic and acidic residues" evidence="1">
    <location>
        <begin position="169"/>
        <end position="229"/>
    </location>
</feature>
<accession>A0ABC8KMR7</accession>
<dbReference type="AlphaFoldDB" id="A0ABC8KMR7"/>
<evidence type="ECO:0000313" key="2">
    <source>
        <dbReference type="EMBL" id="CAH8360505.1"/>
    </source>
</evidence>
<feature type="region of interest" description="Disordered" evidence="1">
    <location>
        <begin position="355"/>
        <end position="378"/>
    </location>
</feature>
<proteinExistence type="predicted"/>
<reference evidence="2 3" key="1">
    <citation type="submission" date="2022-03" db="EMBL/GenBank/DDBJ databases">
        <authorList>
            <person name="Macdonald S."/>
            <person name="Ahmed S."/>
            <person name="Newling K."/>
        </authorList>
    </citation>
    <scope>NUCLEOTIDE SEQUENCE [LARGE SCALE GENOMIC DNA]</scope>
</reference>
<feature type="region of interest" description="Disordered" evidence="1">
    <location>
        <begin position="318"/>
        <end position="343"/>
    </location>
</feature>
<dbReference type="EMBL" id="CAKOAT010286266">
    <property type="protein sequence ID" value="CAH8360505.1"/>
    <property type="molecule type" value="Genomic_DNA"/>
</dbReference>
<gene>
    <name evidence="2" type="ORF">ERUC_LOCUS26261</name>
</gene>
<evidence type="ECO:0000256" key="1">
    <source>
        <dbReference type="SAM" id="MobiDB-lite"/>
    </source>
</evidence>
<keyword evidence="3" id="KW-1185">Reference proteome</keyword>
<sequence length="403" mass="44884">MIPFQDLGDNRGLWVSKVLGFDGFPEGLYHHKIDGIGTLQATRLSFIYGLITTKIRSLPSVCSIGVAEKMDTVNQRNSLRLQQDVFQVWNIRDLIILFAGLGLDLHNPGGYFIFISKDRGGGKLVGTSGSNSGIVINGTEEGKDQGKARVDYQGKGKGKVYEEEQSHWVKVGDKSGGRDTRNRENFRGEDRVSNYRNVHRDRARERERSPRIHRDRYTSRRYDAARKESSMGMDQPRVQDRREEETLLEATNRDDVGQEVKNAEDGLPAEDNLDLANEVLEAMYITEKDEEGMELDGVEPQVDLVEAGKEDDGFQDLTDTEEEVKNNDNHDSLATGDVGAKDTVQEEGEFVQDTVEGEEGKKHGLKKKPFRAGTAAAGGTSKLRMVQAIIAHSKRASAKNGAR</sequence>
<feature type="region of interest" description="Disordered" evidence="1">
    <location>
        <begin position="169"/>
        <end position="242"/>
    </location>
</feature>
<comment type="caution">
    <text evidence="2">The sequence shown here is derived from an EMBL/GenBank/DDBJ whole genome shotgun (WGS) entry which is preliminary data.</text>
</comment>
<evidence type="ECO:0000313" key="3">
    <source>
        <dbReference type="Proteomes" id="UP001642260"/>
    </source>
</evidence>